<dbReference type="EMBL" id="CP036275">
    <property type="protein sequence ID" value="QDU36548.1"/>
    <property type="molecule type" value="Genomic_DNA"/>
</dbReference>
<dbReference type="KEGG" id="mri:Mal4_08350"/>
<name>A0A517Z261_9PLAN</name>
<accession>A0A517Z261</accession>
<proteinExistence type="predicted"/>
<dbReference type="Proteomes" id="UP000320496">
    <property type="component" value="Chromosome"/>
</dbReference>
<evidence type="ECO:0000256" key="1">
    <source>
        <dbReference type="SAM" id="MobiDB-lite"/>
    </source>
</evidence>
<evidence type="ECO:0000313" key="2">
    <source>
        <dbReference type="EMBL" id="QDU36548.1"/>
    </source>
</evidence>
<evidence type="ECO:0000313" key="3">
    <source>
        <dbReference type="Proteomes" id="UP000320496"/>
    </source>
</evidence>
<gene>
    <name evidence="2" type="ORF">Mal4_08350</name>
</gene>
<feature type="region of interest" description="Disordered" evidence="1">
    <location>
        <begin position="37"/>
        <end position="56"/>
    </location>
</feature>
<protein>
    <submittedName>
        <fullName evidence="2">Uncharacterized protein</fullName>
    </submittedName>
</protein>
<sequence>MKQGRPRSANLGREATGGCRKQFEQRESSLLRLRRTGLKTGVTHSPGTDGPDSPFATQAFPVASLAMLTPSTATRPCLFQNGAEHSQ</sequence>
<dbReference type="AlphaFoldDB" id="A0A517Z261"/>
<keyword evidence="3" id="KW-1185">Reference proteome</keyword>
<feature type="region of interest" description="Disordered" evidence="1">
    <location>
        <begin position="1"/>
        <end position="24"/>
    </location>
</feature>
<reference evidence="2 3" key="1">
    <citation type="submission" date="2019-02" db="EMBL/GenBank/DDBJ databases">
        <title>Deep-cultivation of Planctomycetes and their phenomic and genomic characterization uncovers novel biology.</title>
        <authorList>
            <person name="Wiegand S."/>
            <person name="Jogler M."/>
            <person name="Boedeker C."/>
            <person name="Pinto D."/>
            <person name="Vollmers J."/>
            <person name="Rivas-Marin E."/>
            <person name="Kohn T."/>
            <person name="Peeters S.H."/>
            <person name="Heuer A."/>
            <person name="Rast P."/>
            <person name="Oberbeckmann S."/>
            <person name="Bunk B."/>
            <person name="Jeske O."/>
            <person name="Meyerdierks A."/>
            <person name="Storesund J.E."/>
            <person name="Kallscheuer N."/>
            <person name="Luecker S."/>
            <person name="Lage O.M."/>
            <person name="Pohl T."/>
            <person name="Merkel B.J."/>
            <person name="Hornburger P."/>
            <person name="Mueller R.-W."/>
            <person name="Bruemmer F."/>
            <person name="Labrenz M."/>
            <person name="Spormann A.M."/>
            <person name="Op den Camp H."/>
            <person name="Overmann J."/>
            <person name="Amann R."/>
            <person name="Jetten M.S.M."/>
            <person name="Mascher T."/>
            <person name="Medema M.H."/>
            <person name="Devos D.P."/>
            <person name="Kaster A.-K."/>
            <person name="Ovreas L."/>
            <person name="Rohde M."/>
            <person name="Galperin M.Y."/>
            <person name="Jogler C."/>
        </authorList>
    </citation>
    <scope>NUCLEOTIDE SEQUENCE [LARGE SCALE GENOMIC DNA]</scope>
    <source>
        <strain evidence="2 3">Mal4</strain>
    </source>
</reference>
<organism evidence="2 3">
    <name type="scientific">Maioricimonas rarisocia</name>
    <dbReference type="NCBI Taxonomy" id="2528026"/>
    <lineage>
        <taxon>Bacteria</taxon>
        <taxon>Pseudomonadati</taxon>
        <taxon>Planctomycetota</taxon>
        <taxon>Planctomycetia</taxon>
        <taxon>Planctomycetales</taxon>
        <taxon>Planctomycetaceae</taxon>
        <taxon>Maioricimonas</taxon>
    </lineage>
</organism>